<evidence type="ECO:0000256" key="9">
    <source>
        <dbReference type="ARBA" id="ARBA00022691"/>
    </source>
</evidence>
<reference evidence="16 17" key="1">
    <citation type="submission" date="2018-11" db="EMBL/GenBank/DDBJ databases">
        <authorList>
            <person name="Kleinhagauer T."/>
            <person name="Glaeser S.P."/>
            <person name="Spergser J."/>
            <person name="Ruckert C."/>
            <person name="Kaempfer P."/>
            <person name="Busse H.-J."/>
        </authorList>
    </citation>
    <scope>NUCLEOTIDE SEQUENCE [LARGE SCALE GENOMIC DNA]</scope>
    <source>
        <strain evidence="16 17">200CH</strain>
    </source>
</reference>
<dbReference type="Gene3D" id="3.40.1280.10">
    <property type="match status" value="1"/>
</dbReference>
<evidence type="ECO:0000313" key="16">
    <source>
        <dbReference type="EMBL" id="AZA14064.1"/>
    </source>
</evidence>
<keyword evidence="9 12" id="KW-0949">S-adenosyl-L-methionine</keyword>
<comment type="function">
    <text evidence="10 12">Specifically methylates the N3 position of the uracil ring of uridine 1498 (m3U1498) in 16S rRNA. Acts on the fully assembled 30S ribosomal subunit.</text>
</comment>
<evidence type="ECO:0000256" key="5">
    <source>
        <dbReference type="ARBA" id="ARBA00022490"/>
    </source>
</evidence>
<keyword evidence="7 12" id="KW-0489">Methyltransferase</keyword>
<sequence>MTYPLFLAAGCPATPQAVHTAADQLQQPAGHTIELGGPEGYHAVTVKRITVGEIITISNGCGVAADCEVTAISGKDHLTATIVRTIDDPGRISAPSVTVVQGLPKNDRLDATLENLTQFGVATVIPWQASRSIVKWKGAKADKAAAKWQAICQEAAKQSRRLFVPQVAELHTTHTLAAHIAAFTAAGGKAYILHENAAASLSDQLRHDLPPASTTGDPSTTDHQIPHTPGVLCVVGPEGGISDKEVDELKQAGAQPVLLGAEVLRTATAGAAALAVINVHQGRW</sequence>
<evidence type="ECO:0000256" key="13">
    <source>
        <dbReference type="SAM" id="MobiDB-lite"/>
    </source>
</evidence>
<dbReference type="Proteomes" id="UP000269019">
    <property type="component" value="Chromosome"/>
</dbReference>
<dbReference type="GO" id="GO:0070042">
    <property type="term" value="F:rRNA (uridine-N3-)-methyltransferase activity"/>
    <property type="evidence" value="ECO:0007669"/>
    <property type="project" value="TreeGrafter"/>
</dbReference>
<proteinExistence type="inferred from homology"/>
<dbReference type="Gene3D" id="2.40.240.20">
    <property type="entry name" value="Hypothetical PUA domain-like, domain 1"/>
    <property type="match status" value="1"/>
</dbReference>
<feature type="compositionally biased region" description="Polar residues" evidence="13">
    <location>
        <begin position="212"/>
        <end position="223"/>
    </location>
</feature>
<evidence type="ECO:0000256" key="1">
    <source>
        <dbReference type="ARBA" id="ARBA00004496"/>
    </source>
</evidence>
<dbReference type="PANTHER" id="PTHR30027:SF3">
    <property type="entry name" value="16S RRNA (URACIL(1498)-N(3))-METHYLTRANSFERASE"/>
    <property type="match status" value="1"/>
</dbReference>
<evidence type="ECO:0000256" key="7">
    <source>
        <dbReference type="ARBA" id="ARBA00022603"/>
    </source>
</evidence>
<dbReference type="NCBIfam" id="TIGR00046">
    <property type="entry name" value="RsmE family RNA methyltransferase"/>
    <property type="match status" value="1"/>
</dbReference>
<comment type="similarity">
    <text evidence="2 12">Belongs to the RNA methyltransferase RsmE family.</text>
</comment>
<dbReference type="SUPFAM" id="SSF75217">
    <property type="entry name" value="alpha/beta knot"/>
    <property type="match status" value="1"/>
</dbReference>
<dbReference type="InterPro" id="IPR029026">
    <property type="entry name" value="tRNA_m1G_MTases_N"/>
</dbReference>
<dbReference type="KEGG" id="ccho:CCHOA_08375"/>
<name>A0A3G6JD34_9CORY</name>
<dbReference type="EMBL" id="CP033896">
    <property type="protein sequence ID" value="AZA14064.1"/>
    <property type="molecule type" value="Genomic_DNA"/>
</dbReference>
<evidence type="ECO:0000259" key="15">
    <source>
        <dbReference type="Pfam" id="PF20260"/>
    </source>
</evidence>
<evidence type="ECO:0000256" key="8">
    <source>
        <dbReference type="ARBA" id="ARBA00022679"/>
    </source>
</evidence>
<comment type="subcellular location">
    <subcellularLocation>
        <location evidence="1 12">Cytoplasm</location>
    </subcellularLocation>
</comment>
<keyword evidence="8 12" id="KW-0808">Transferase</keyword>
<evidence type="ECO:0000256" key="10">
    <source>
        <dbReference type="ARBA" id="ARBA00025699"/>
    </source>
</evidence>
<dbReference type="EC" id="2.1.1.193" evidence="3 12"/>
<dbReference type="SUPFAM" id="SSF88697">
    <property type="entry name" value="PUA domain-like"/>
    <property type="match status" value="1"/>
</dbReference>
<dbReference type="RefSeq" id="WP_123928977.1">
    <property type="nucleotide sequence ID" value="NZ_CP033896.1"/>
</dbReference>
<evidence type="ECO:0000256" key="6">
    <source>
        <dbReference type="ARBA" id="ARBA00022552"/>
    </source>
</evidence>
<gene>
    <name evidence="16" type="primary">rsmE</name>
    <name evidence="16" type="ORF">CCHOA_08375</name>
</gene>
<dbReference type="PIRSF" id="PIRSF015601">
    <property type="entry name" value="MTase_slr0722"/>
    <property type="match status" value="1"/>
</dbReference>
<dbReference type="CDD" id="cd18084">
    <property type="entry name" value="RsmE-like"/>
    <property type="match status" value="1"/>
</dbReference>
<feature type="domain" description="Ribosomal RNA small subunit methyltransferase E PUA-like" evidence="15">
    <location>
        <begin position="37"/>
        <end position="82"/>
    </location>
</feature>
<dbReference type="InterPro" id="IPR006700">
    <property type="entry name" value="RsmE"/>
</dbReference>
<dbReference type="NCBIfam" id="NF008693">
    <property type="entry name" value="PRK11713.2-3"/>
    <property type="match status" value="1"/>
</dbReference>
<evidence type="ECO:0000259" key="14">
    <source>
        <dbReference type="Pfam" id="PF04452"/>
    </source>
</evidence>
<keyword evidence="17" id="KW-1185">Reference proteome</keyword>
<protein>
    <recommendedName>
        <fullName evidence="4 12">Ribosomal RNA small subunit methyltransferase E</fullName>
        <ecNumber evidence="3 12">2.1.1.193</ecNumber>
    </recommendedName>
</protein>
<dbReference type="Pfam" id="PF04452">
    <property type="entry name" value="Methyltrans_RNA"/>
    <property type="match status" value="1"/>
</dbReference>
<dbReference type="AlphaFoldDB" id="A0A3G6JD34"/>
<dbReference type="GO" id="GO:0070475">
    <property type="term" value="P:rRNA base methylation"/>
    <property type="evidence" value="ECO:0007669"/>
    <property type="project" value="TreeGrafter"/>
</dbReference>
<organism evidence="16 17">
    <name type="scientific">Corynebacterium choanae</name>
    <dbReference type="NCBI Taxonomy" id="1862358"/>
    <lineage>
        <taxon>Bacteria</taxon>
        <taxon>Bacillati</taxon>
        <taxon>Actinomycetota</taxon>
        <taxon>Actinomycetes</taxon>
        <taxon>Mycobacteriales</taxon>
        <taxon>Corynebacteriaceae</taxon>
        <taxon>Corynebacterium</taxon>
    </lineage>
</organism>
<evidence type="ECO:0000256" key="12">
    <source>
        <dbReference type="PIRNR" id="PIRNR015601"/>
    </source>
</evidence>
<feature type="region of interest" description="Disordered" evidence="13">
    <location>
        <begin position="206"/>
        <end position="226"/>
    </location>
</feature>
<dbReference type="OrthoDB" id="9808126at2"/>
<dbReference type="Pfam" id="PF20260">
    <property type="entry name" value="PUA_4"/>
    <property type="match status" value="1"/>
</dbReference>
<evidence type="ECO:0000256" key="11">
    <source>
        <dbReference type="ARBA" id="ARBA00047944"/>
    </source>
</evidence>
<evidence type="ECO:0000256" key="3">
    <source>
        <dbReference type="ARBA" id="ARBA00012328"/>
    </source>
</evidence>
<keyword evidence="6 12" id="KW-0698">rRNA processing</keyword>
<dbReference type="InterPro" id="IPR015947">
    <property type="entry name" value="PUA-like_sf"/>
</dbReference>
<accession>A0A3G6JD34</accession>
<comment type="catalytic activity">
    <reaction evidence="11 12">
        <text>uridine(1498) in 16S rRNA + S-adenosyl-L-methionine = N(3)-methyluridine(1498) in 16S rRNA + S-adenosyl-L-homocysteine + H(+)</text>
        <dbReference type="Rhea" id="RHEA:42920"/>
        <dbReference type="Rhea" id="RHEA-COMP:10283"/>
        <dbReference type="Rhea" id="RHEA-COMP:10284"/>
        <dbReference type="ChEBI" id="CHEBI:15378"/>
        <dbReference type="ChEBI" id="CHEBI:57856"/>
        <dbReference type="ChEBI" id="CHEBI:59789"/>
        <dbReference type="ChEBI" id="CHEBI:65315"/>
        <dbReference type="ChEBI" id="CHEBI:74502"/>
        <dbReference type="EC" id="2.1.1.193"/>
    </reaction>
</comment>
<feature type="domain" description="Ribosomal RNA small subunit methyltransferase E methyltransferase" evidence="14">
    <location>
        <begin position="96"/>
        <end position="277"/>
    </location>
</feature>
<dbReference type="InterPro" id="IPR046886">
    <property type="entry name" value="RsmE_MTase_dom"/>
</dbReference>
<evidence type="ECO:0000256" key="2">
    <source>
        <dbReference type="ARBA" id="ARBA00005528"/>
    </source>
</evidence>
<keyword evidence="5 12" id="KW-0963">Cytoplasm</keyword>
<dbReference type="PANTHER" id="PTHR30027">
    <property type="entry name" value="RIBOSOMAL RNA SMALL SUBUNIT METHYLTRANSFERASE E"/>
    <property type="match status" value="1"/>
</dbReference>
<evidence type="ECO:0000313" key="17">
    <source>
        <dbReference type="Proteomes" id="UP000269019"/>
    </source>
</evidence>
<dbReference type="InterPro" id="IPR029028">
    <property type="entry name" value="Alpha/beta_knot_MTases"/>
</dbReference>
<dbReference type="InterPro" id="IPR046887">
    <property type="entry name" value="RsmE_PUA-like"/>
</dbReference>
<evidence type="ECO:0000256" key="4">
    <source>
        <dbReference type="ARBA" id="ARBA00013673"/>
    </source>
</evidence>
<dbReference type="GO" id="GO:0005737">
    <property type="term" value="C:cytoplasm"/>
    <property type="evidence" value="ECO:0007669"/>
    <property type="project" value="UniProtKB-SubCell"/>
</dbReference>